<evidence type="ECO:0000259" key="1">
    <source>
        <dbReference type="Pfam" id="PF00534"/>
    </source>
</evidence>
<protein>
    <submittedName>
        <fullName evidence="3">Glycosyltransferase</fullName>
    </submittedName>
</protein>
<dbReference type="PANTHER" id="PTHR12526">
    <property type="entry name" value="GLYCOSYLTRANSFERASE"/>
    <property type="match status" value="1"/>
</dbReference>
<dbReference type="EMBL" id="QOPE01000013">
    <property type="protein sequence ID" value="RCL41424.1"/>
    <property type="molecule type" value="Genomic_DNA"/>
</dbReference>
<gene>
    <name evidence="3" type="ORF">DBW96_02260</name>
</gene>
<reference evidence="3 4" key="1">
    <citation type="journal article" date="2018" name="Microbiome">
        <title>Fine metagenomic profile of the Mediterranean stratified and mixed water columns revealed by assembly and recruitment.</title>
        <authorList>
            <person name="Haro-Moreno J.M."/>
            <person name="Lopez-Perez M."/>
            <person name="De La Torre J.R."/>
            <person name="Picazo A."/>
            <person name="Camacho A."/>
            <person name="Rodriguez-Valera F."/>
        </authorList>
    </citation>
    <scope>NUCLEOTIDE SEQUENCE [LARGE SCALE GENOMIC DNA]</scope>
    <source>
        <strain evidence="3">MED-G82</strain>
    </source>
</reference>
<proteinExistence type="predicted"/>
<organism evidence="3 4">
    <name type="scientific">SAR86 cluster bacterium</name>
    <dbReference type="NCBI Taxonomy" id="2030880"/>
    <lineage>
        <taxon>Bacteria</taxon>
        <taxon>Pseudomonadati</taxon>
        <taxon>Pseudomonadota</taxon>
        <taxon>Gammaproteobacteria</taxon>
        <taxon>SAR86 cluster</taxon>
    </lineage>
</organism>
<comment type="caution">
    <text evidence="3">The sequence shown here is derived from an EMBL/GenBank/DDBJ whole genome shotgun (WGS) entry which is preliminary data.</text>
</comment>
<dbReference type="Pfam" id="PF13439">
    <property type="entry name" value="Glyco_transf_4"/>
    <property type="match status" value="1"/>
</dbReference>
<keyword evidence="3" id="KW-0808">Transferase</keyword>
<dbReference type="Pfam" id="PF00534">
    <property type="entry name" value="Glycos_transf_1"/>
    <property type="match status" value="1"/>
</dbReference>
<dbReference type="InterPro" id="IPR028098">
    <property type="entry name" value="Glyco_trans_4-like_N"/>
</dbReference>
<dbReference type="GO" id="GO:1901135">
    <property type="term" value="P:carbohydrate derivative metabolic process"/>
    <property type="evidence" value="ECO:0007669"/>
    <property type="project" value="UniProtKB-ARBA"/>
</dbReference>
<evidence type="ECO:0000259" key="2">
    <source>
        <dbReference type="Pfam" id="PF13439"/>
    </source>
</evidence>
<feature type="domain" description="Glycosyl transferase family 1" evidence="1">
    <location>
        <begin position="180"/>
        <end position="336"/>
    </location>
</feature>
<accession>A0A368BX16</accession>
<dbReference type="AlphaFoldDB" id="A0A368BX16"/>
<evidence type="ECO:0000313" key="3">
    <source>
        <dbReference type="EMBL" id="RCL41424.1"/>
    </source>
</evidence>
<name>A0A368BX16_9GAMM</name>
<dbReference type="SUPFAM" id="SSF53756">
    <property type="entry name" value="UDP-Glycosyltransferase/glycogen phosphorylase"/>
    <property type="match status" value="1"/>
</dbReference>
<dbReference type="InterPro" id="IPR001296">
    <property type="entry name" value="Glyco_trans_1"/>
</dbReference>
<dbReference type="Proteomes" id="UP000253307">
    <property type="component" value="Unassembled WGS sequence"/>
</dbReference>
<sequence>MNKLKVIQLLPELNIGGVERGTKDFSSALVQRGHESIVISNGGIFEHDIVADGARHIKIPIHKKSLFSLLLSKKLRTLYEEEKPDIVHVRSRMPAWINFYAFKGLIKKPILISTFHGLYSTPVYSQVMSKVDHMIAISNTVKEYIRNTYNVSNDKISVIPRGCNMDHFNKDQVDNEWINKWFREFPQTKNKIILTLPTRISKWKGVDNFVELISRMDGNVFHGLVVGPTSNSKLRYLNSLKKKISELGINKSITFTGSRNDMSNIYKISDVVFNLSIDPEPFGRTTIEAIGCGAKFIGWDHGGTKEILEELFPNGLVPLGNINALEEKVIKVSDKNYLTPKENVFTSERMINETINLYHQLLSTE</sequence>
<feature type="domain" description="Glycosyltransferase subfamily 4-like N-terminal" evidence="2">
    <location>
        <begin position="15"/>
        <end position="166"/>
    </location>
</feature>
<evidence type="ECO:0000313" key="4">
    <source>
        <dbReference type="Proteomes" id="UP000253307"/>
    </source>
</evidence>
<dbReference type="Gene3D" id="3.40.50.2000">
    <property type="entry name" value="Glycogen Phosphorylase B"/>
    <property type="match status" value="2"/>
</dbReference>
<dbReference type="GO" id="GO:0016757">
    <property type="term" value="F:glycosyltransferase activity"/>
    <property type="evidence" value="ECO:0007669"/>
    <property type="project" value="InterPro"/>
</dbReference>